<dbReference type="SUPFAM" id="SSF88713">
    <property type="entry name" value="Glycoside hydrolase/deacetylase"/>
    <property type="match status" value="1"/>
</dbReference>
<organism evidence="1">
    <name type="scientific">uncultured Cytophagia bacterium</name>
    <dbReference type="NCBI Taxonomy" id="768505"/>
    <lineage>
        <taxon>Bacteria</taxon>
        <taxon>Pseudomonadati</taxon>
        <taxon>Bacteroidota</taxon>
        <taxon>Cytophagia</taxon>
        <taxon>environmental samples</taxon>
    </lineage>
</organism>
<dbReference type="Gene3D" id="3.20.20.370">
    <property type="entry name" value="Glycoside hydrolase/deacetylase"/>
    <property type="match status" value="1"/>
</dbReference>
<evidence type="ECO:0000313" key="1">
    <source>
        <dbReference type="EMBL" id="CBL88138.1"/>
    </source>
</evidence>
<gene>
    <name evidence="1" type="ORF">S18_1001_0015</name>
</gene>
<reference evidence="1" key="1">
    <citation type="submission" date="2010-05" db="EMBL/GenBank/DDBJ databases">
        <authorList>
            <person name="Genoscope - CEA"/>
        </authorList>
    </citation>
    <scope>NUCLEOTIDE SEQUENCE</scope>
</reference>
<dbReference type="PANTHER" id="PTHR30292">
    <property type="entry name" value="UNCHARACTERIZED PROTEIN YBGL-RELATED"/>
    <property type="match status" value="1"/>
</dbReference>
<dbReference type="AlphaFoldDB" id="F4MNA3"/>
<sequence>MTYFIKEYYLYQMSMIDLNCDLGEGFGNYVAGTDALLLKYISSCSIACGYHAGDPLIILEAIKLGLKRNVRFGAHPSYPDRQGFGRRSMDLNPKEHYAFILYQISAMKGMVESQGGRLNHVKPHGALYNDSALNEDITRSIYEAISAIDEDLCVYGLANTAHEHIADKLGISFIPEAFADRKYHYDGTLVSRSNSAAILENTGEVIDQVMALIHHQEVVSIEGKKVNIPTKTICFHGDHVQILPILKEVHKTLLEANIEIKFCN</sequence>
<protein>
    <submittedName>
        <fullName evidence="1">LamB/YcsF family protein</fullName>
    </submittedName>
</protein>
<dbReference type="InterPro" id="IPR011330">
    <property type="entry name" value="Glyco_hydro/deAcase_b/a-brl"/>
</dbReference>
<dbReference type="CDD" id="cd10787">
    <property type="entry name" value="LamB_YcsF_like"/>
    <property type="match status" value="1"/>
</dbReference>
<dbReference type="InterPro" id="IPR005501">
    <property type="entry name" value="LamB/YcsF/PxpA-like"/>
</dbReference>
<dbReference type="GO" id="GO:0005975">
    <property type="term" value="P:carbohydrate metabolic process"/>
    <property type="evidence" value="ECO:0007669"/>
    <property type="project" value="InterPro"/>
</dbReference>
<name>F4MNA3_9BACT</name>
<dbReference type="Pfam" id="PF03746">
    <property type="entry name" value="LamB_YcsF"/>
    <property type="match status" value="1"/>
</dbReference>
<accession>F4MNA3</accession>
<dbReference type="NCBIfam" id="NF003814">
    <property type="entry name" value="PRK05406.1-3"/>
    <property type="match status" value="1"/>
</dbReference>
<reference evidence="1" key="2">
    <citation type="journal article" date="2012" name="Environ. Microbiol.">
        <title>Genomic content of uncultured Bacteroidetes from contrasting oceanic provinces in the North Atlantic Ocean.</title>
        <authorList>
            <person name="Gomez-Pereira P.R."/>
            <person name="Schuler M."/>
            <person name="Fuchs B.M."/>
            <person name="Bennke C."/>
            <person name="Teeling H."/>
            <person name="Waldmann J."/>
            <person name="Richter M."/>
            <person name="Barbe V."/>
            <person name="Bataille E."/>
            <person name="Glockner F.O."/>
            <person name="Amann R."/>
        </authorList>
    </citation>
    <scope>NUCLEOTIDE SEQUENCE</scope>
</reference>
<dbReference type="PANTHER" id="PTHR30292:SF0">
    <property type="entry name" value="5-OXOPROLINASE SUBUNIT A"/>
    <property type="match status" value="1"/>
</dbReference>
<proteinExistence type="predicted"/>
<dbReference type="NCBIfam" id="NF003816">
    <property type="entry name" value="PRK05406.1-5"/>
    <property type="match status" value="1"/>
</dbReference>
<dbReference type="EMBL" id="FQ032830">
    <property type="protein sequence ID" value="CBL88138.1"/>
    <property type="molecule type" value="Genomic_DNA"/>
</dbReference>